<keyword evidence="2" id="KW-0732">Signal</keyword>
<evidence type="ECO:0000313" key="3">
    <source>
        <dbReference type="EMBL" id="MBP2472355.1"/>
    </source>
</evidence>
<comment type="caution">
    <text evidence="3">The sequence shown here is derived from an EMBL/GenBank/DDBJ whole genome shotgun (WGS) entry which is preliminary data.</text>
</comment>
<dbReference type="PROSITE" id="PS51257">
    <property type="entry name" value="PROKAR_LIPOPROTEIN"/>
    <property type="match status" value="1"/>
</dbReference>
<keyword evidence="4" id="KW-1185">Reference proteome</keyword>
<sequence length="333" mass="34604">MRTSVVAVSAALTLSAIGLVPASASPVGGACAWHATEVAAPKGHEARFLTVTGADGRGDYSGYHAPTSADIGFIRWHNGIPEVQKAPPGAEDPLPRDENGSGTVALTALRPGGERAPYLQRRDGTYQALPVPPGLADAEVVAVNDRGDAVGNAVRTTDNRRVVVLWPHIGIGPGPVVLDPPELPYPVAIDLDEDGSLLLGGGYDAYLWRTGTLTKLPEPRFPTIARGLAGGLAVGMDLNQPTVRAWLWDTVGGKVGYLDRSGIAESVNRHGLVAGATGGWQGTPAVWRQGVFEAQLPLPKGATSAQVRLAGADGAVYGETSNPKTAAVRWNCV</sequence>
<dbReference type="RefSeq" id="WP_209706453.1">
    <property type="nucleotide sequence ID" value="NZ_JAGIOO010000001.1"/>
</dbReference>
<proteinExistence type="predicted"/>
<dbReference type="Proteomes" id="UP001519363">
    <property type="component" value="Unassembled WGS sequence"/>
</dbReference>
<accession>A0ABS5A6Z9</accession>
<organism evidence="3 4">
    <name type="scientific">Crossiella equi</name>
    <dbReference type="NCBI Taxonomy" id="130796"/>
    <lineage>
        <taxon>Bacteria</taxon>
        <taxon>Bacillati</taxon>
        <taxon>Actinomycetota</taxon>
        <taxon>Actinomycetes</taxon>
        <taxon>Pseudonocardiales</taxon>
        <taxon>Pseudonocardiaceae</taxon>
        <taxon>Crossiella</taxon>
    </lineage>
</organism>
<name>A0ABS5A6Z9_9PSEU</name>
<evidence type="ECO:0000313" key="4">
    <source>
        <dbReference type="Proteomes" id="UP001519363"/>
    </source>
</evidence>
<dbReference type="EMBL" id="JAGIOO010000001">
    <property type="protein sequence ID" value="MBP2472355.1"/>
    <property type="molecule type" value="Genomic_DNA"/>
</dbReference>
<evidence type="ECO:0000256" key="1">
    <source>
        <dbReference type="SAM" id="MobiDB-lite"/>
    </source>
</evidence>
<feature type="region of interest" description="Disordered" evidence="1">
    <location>
        <begin position="82"/>
        <end position="104"/>
    </location>
</feature>
<reference evidence="3 4" key="1">
    <citation type="submission" date="2021-03" db="EMBL/GenBank/DDBJ databases">
        <title>Sequencing the genomes of 1000 actinobacteria strains.</title>
        <authorList>
            <person name="Klenk H.-P."/>
        </authorList>
    </citation>
    <scope>NUCLEOTIDE SEQUENCE [LARGE SCALE GENOMIC DNA]</scope>
    <source>
        <strain evidence="3 4">DSM 44580</strain>
    </source>
</reference>
<feature type="chain" id="PRO_5047057461" evidence="2">
    <location>
        <begin position="25"/>
        <end position="333"/>
    </location>
</feature>
<evidence type="ECO:0000256" key="2">
    <source>
        <dbReference type="SAM" id="SignalP"/>
    </source>
</evidence>
<gene>
    <name evidence="3" type="ORF">JOF53_001227</name>
</gene>
<protein>
    <submittedName>
        <fullName evidence="3">Uncharacterized protein</fullName>
    </submittedName>
</protein>
<feature type="signal peptide" evidence="2">
    <location>
        <begin position="1"/>
        <end position="24"/>
    </location>
</feature>